<gene>
    <name evidence="1 3" type="primary">slyX</name>
    <name evidence="3" type="ORF">GCM10007894_13210</name>
</gene>
<dbReference type="PANTHER" id="PTHR36508">
    <property type="entry name" value="PROTEIN SLYX"/>
    <property type="match status" value="1"/>
</dbReference>
<dbReference type="PANTHER" id="PTHR36508:SF1">
    <property type="entry name" value="PROTEIN SLYX"/>
    <property type="match status" value="1"/>
</dbReference>
<keyword evidence="2" id="KW-0175">Coiled coil</keyword>
<accession>A0AA37WXD5</accession>
<proteinExistence type="inferred from homology"/>
<keyword evidence="4" id="KW-1185">Reference proteome</keyword>
<evidence type="ECO:0000313" key="3">
    <source>
        <dbReference type="EMBL" id="GLS83344.1"/>
    </source>
</evidence>
<dbReference type="AlphaFoldDB" id="A0AA37WXD5"/>
<dbReference type="RefSeq" id="WP_233132550.1">
    <property type="nucleotide sequence ID" value="NZ_BSPO01000002.1"/>
</dbReference>
<evidence type="ECO:0000256" key="2">
    <source>
        <dbReference type="SAM" id="Coils"/>
    </source>
</evidence>
<reference evidence="3 4" key="1">
    <citation type="journal article" date="2014" name="Int. J. Syst. Evol. Microbiol.">
        <title>Complete genome sequence of Corynebacterium casei LMG S-19264T (=DSM 44701T), isolated from a smear-ripened cheese.</title>
        <authorList>
            <consortium name="US DOE Joint Genome Institute (JGI-PGF)"/>
            <person name="Walter F."/>
            <person name="Albersmeier A."/>
            <person name="Kalinowski J."/>
            <person name="Ruckert C."/>
        </authorList>
    </citation>
    <scope>NUCLEOTIDE SEQUENCE [LARGE SCALE GENOMIC DNA]</scope>
    <source>
        <strain evidence="3 4">NBRC 112785</strain>
    </source>
</reference>
<protein>
    <recommendedName>
        <fullName evidence="1">Protein SlyX homolog</fullName>
    </recommendedName>
</protein>
<dbReference type="InterPro" id="IPR007236">
    <property type="entry name" value="SlyX"/>
</dbReference>
<feature type="coiled-coil region" evidence="2">
    <location>
        <begin position="10"/>
        <end position="44"/>
    </location>
</feature>
<evidence type="ECO:0000256" key="1">
    <source>
        <dbReference type="HAMAP-Rule" id="MF_00715"/>
    </source>
</evidence>
<comment type="similarity">
    <text evidence="1">Belongs to the SlyX family.</text>
</comment>
<dbReference type="Pfam" id="PF04102">
    <property type="entry name" value="SlyX"/>
    <property type="match status" value="1"/>
</dbReference>
<dbReference type="HAMAP" id="MF_00715">
    <property type="entry name" value="SlyX"/>
    <property type="match status" value="1"/>
</dbReference>
<sequence>MEQTSVQLLAEKLESRQAFQDELIDSLNQEVIRLSEQVQKQQVQIEYLAKRLAAHAPSNLASEQDETPPPHY</sequence>
<dbReference type="EMBL" id="BSPO01000002">
    <property type="protein sequence ID" value="GLS83344.1"/>
    <property type="molecule type" value="Genomic_DNA"/>
</dbReference>
<comment type="caution">
    <text evidence="3">The sequence shown here is derived from an EMBL/GenBank/DDBJ whole genome shotgun (WGS) entry which is preliminary data.</text>
</comment>
<name>A0AA37WXD5_9GAMM</name>
<dbReference type="Proteomes" id="UP001157439">
    <property type="component" value="Unassembled WGS sequence"/>
</dbReference>
<evidence type="ECO:0000313" key="4">
    <source>
        <dbReference type="Proteomes" id="UP001157439"/>
    </source>
</evidence>
<organism evidence="3 4">
    <name type="scientific">Paraferrimonas haliotis</name>
    <dbReference type="NCBI Taxonomy" id="2013866"/>
    <lineage>
        <taxon>Bacteria</taxon>
        <taxon>Pseudomonadati</taxon>
        <taxon>Pseudomonadota</taxon>
        <taxon>Gammaproteobacteria</taxon>
        <taxon>Alteromonadales</taxon>
        <taxon>Ferrimonadaceae</taxon>
        <taxon>Paraferrimonas</taxon>
    </lineage>
</organism>